<accession>S0F7D1</accession>
<dbReference type="eggNOG" id="ENOG5032R3T">
    <property type="taxonomic scope" value="Bacteria"/>
</dbReference>
<reference evidence="1 2" key="1">
    <citation type="submission" date="2008-12" db="EMBL/GenBank/DDBJ databases">
        <authorList>
            <person name="Fulton L."/>
            <person name="Clifton S."/>
            <person name="Fulton B."/>
            <person name="Xu J."/>
            <person name="Minx P."/>
            <person name="Pepin K.H."/>
            <person name="Johnson M."/>
            <person name="Bhonagiri V."/>
            <person name="Nash W.E."/>
            <person name="Mardis E.R."/>
            <person name="Wilson R.K."/>
        </authorList>
    </citation>
    <scope>NUCLEOTIDE SEQUENCE [LARGE SCALE GENOMIC DNA]</scope>
    <source>
        <strain evidence="1 2">DSM 18228</strain>
    </source>
</reference>
<evidence type="ECO:0000313" key="1">
    <source>
        <dbReference type="EMBL" id="EEF76293.1"/>
    </source>
</evidence>
<sequence length="97" mass="11355">SMENAKENIEELQSMGVENNNIRQLLTGKEITYTGNLYDRERRKSYPVKNVKIDIAKSRNGITTIWMNDTHFKTFFRELWNKLQKVLGLDIGKGLHI</sequence>
<gene>
    <name evidence="1" type="ORF">BACCOPRO_01793</name>
</gene>
<dbReference type="EMBL" id="ACBW01000131">
    <property type="protein sequence ID" value="EEF76293.1"/>
    <property type="molecule type" value="Genomic_DNA"/>
</dbReference>
<comment type="caution">
    <text evidence="1">The sequence shown here is derived from an EMBL/GenBank/DDBJ whole genome shotgun (WGS) entry which is preliminary data.</text>
</comment>
<dbReference type="HOGENOM" id="CLU_2338292_0_0_10"/>
<dbReference type="Proteomes" id="UP000014073">
    <property type="component" value="Unassembled WGS sequence"/>
</dbReference>
<dbReference type="AlphaFoldDB" id="S0F7D1"/>
<dbReference type="STRING" id="547042.BACCOPRO_01793"/>
<protein>
    <submittedName>
        <fullName evidence="1">Uncharacterized protein</fullName>
    </submittedName>
</protein>
<feature type="non-terminal residue" evidence="1">
    <location>
        <position position="1"/>
    </location>
</feature>
<evidence type="ECO:0000313" key="2">
    <source>
        <dbReference type="Proteomes" id="UP000014073"/>
    </source>
</evidence>
<name>S0F7D1_9BACT</name>
<proteinExistence type="predicted"/>
<organism evidence="1 2">
    <name type="scientific">Phocaeicola coprophilus DSM 18228 = JCM 13818</name>
    <dbReference type="NCBI Taxonomy" id="547042"/>
    <lineage>
        <taxon>Bacteria</taxon>
        <taxon>Pseudomonadati</taxon>
        <taxon>Bacteroidota</taxon>
        <taxon>Bacteroidia</taxon>
        <taxon>Bacteroidales</taxon>
        <taxon>Bacteroidaceae</taxon>
        <taxon>Phocaeicola</taxon>
    </lineage>
</organism>
<keyword evidence="2" id="KW-1185">Reference proteome</keyword>